<dbReference type="AlphaFoldDB" id="A0A1Q9E6C6"/>
<evidence type="ECO:0000259" key="1">
    <source>
        <dbReference type="Pfam" id="PF13472"/>
    </source>
</evidence>
<dbReference type="SUPFAM" id="SSF52266">
    <property type="entry name" value="SGNH hydrolase"/>
    <property type="match status" value="1"/>
</dbReference>
<dbReference type="InterPro" id="IPR051532">
    <property type="entry name" value="Ester_Hydrolysis_Enzymes"/>
</dbReference>
<accession>A0A1Q9E6C6</accession>
<dbReference type="InterPro" id="IPR013830">
    <property type="entry name" value="SGNH_hydro"/>
</dbReference>
<name>A0A1Q9E6C6_SYMMI</name>
<dbReference type="Pfam" id="PF13472">
    <property type="entry name" value="Lipase_GDSL_2"/>
    <property type="match status" value="1"/>
</dbReference>
<keyword evidence="3" id="KW-1185">Reference proteome</keyword>
<comment type="caution">
    <text evidence="2">The sequence shown here is derived from an EMBL/GenBank/DDBJ whole genome shotgun (WGS) entry which is preliminary data.</text>
</comment>
<dbReference type="InterPro" id="IPR036514">
    <property type="entry name" value="SGNH_hydro_sf"/>
</dbReference>
<dbReference type="PANTHER" id="PTHR30383">
    <property type="entry name" value="THIOESTERASE 1/PROTEASE 1/LYSOPHOSPHOLIPASE L1"/>
    <property type="match status" value="1"/>
</dbReference>
<gene>
    <name evidence="2" type="ORF">AK812_SmicGene14171</name>
</gene>
<dbReference type="EMBL" id="LSRX01000250">
    <property type="protein sequence ID" value="OLQ02960.1"/>
    <property type="molecule type" value="Genomic_DNA"/>
</dbReference>
<reference evidence="2 3" key="1">
    <citation type="submission" date="2016-02" db="EMBL/GenBank/DDBJ databases">
        <title>Genome analysis of coral dinoflagellate symbionts highlights evolutionary adaptations to a symbiotic lifestyle.</title>
        <authorList>
            <person name="Aranda M."/>
            <person name="Li Y."/>
            <person name="Liew Y.J."/>
            <person name="Baumgarten S."/>
            <person name="Simakov O."/>
            <person name="Wilson M."/>
            <person name="Piel J."/>
            <person name="Ashoor H."/>
            <person name="Bougouffa S."/>
            <person name="Bajic V.B."/>
            <person name="Ryu T."/>
            <person name="Ravasi T."/>
            <person name="Bayer T."/>
            <person name="Micklem G."/>
            <person name="Kim H."/>
            <person name="Bhak J."/>
            <person name="Lajeunesse T.C."/>
            <person name="Voolstra C.R."/>
        </authorList>
    </citation>
    <scope>NUCLEOTIDE SEQUENCE [LARGE SCALE GENOMIC DNA]</scope>
    <source>
        <strain evidence="2 3">CCMP2467</strain>
    </source>
</reference>
<dbReference type="OrthoDB" id="421156at2759"/>
<sequence>MAPRRHLPSTVNPTKRCNIWRSATDLRNAKHSVPDRYTEQCLLLADGLDEQLLQQQPDEVLCTRFGAELTRRHLPLETAPYRNQLHFSEVARCGTVFAPSMLRLGGLEPARPLSAPKRHVQVATPWRAASIGDSARTTQRRWAPSSIRRKVWDAASFCSDPLVASVGWAALLSGITVLRVAMDDDEDTPRSFLKKRRRRRKLRQDSAPIVCLGDSITRGNLSTDWVSSLREELNQGLVLNAGINMQLWRRVEVIQCKPSHVTVLVGTNDLKAALSPVEGFMYQVFGQLPEVPSLESYERTLRDIKERLIDAGANVALVSPPVLGEDHQSEANKRAAEFASVVRKVAESGGKMCTYLPLFEMTYAALPKGRLGRPYCGMNFFAWCCLLCWDMHILQRDPADIQRERNLDVTLDLVHLGPGAAKGLADMVQNFVRAHPSPLSAPQVISDLYRSGGIGSSMKVFEGIFVPHFHAGGRAFFPTSGSMMRRADGTGSDWMQISAGRRVL</sequence>
<proteinExistence type="predicted"/>
<protein>
    <recommendedName>
        <fullName evidence="1">SGNH hydrolase-type esterase domain-containing protein</fullName>
    </recommendedName>
</protein>
<dbReference type="Gene3D" id="3.40.50.1110">
    <property type="entry name" value="SGNH hydrolase"/>
    <property type="match status" value="1"/>
</dbReference>
<feature type="domain" description="SGNH hydrolase-type esterase" evidence="1">
    <location>
        <begin position="211"/>
        <end position="359"/>
    </location>
</feature>
<organism evidence="2 3">
    <name type="scientific">Symbiodinium microadriaticum</name>
    <name type="common">Dinoflagellate</name>
    <name type="synonym">Zooxanthella microadriatica</name>
    <dbReference type="NCBI Taxonomy" id="2951"/>
    <lineage>
        <taxon>Eukaryota</taxon>
        <taxon>Sar</taxon>
        <taxon>Alveolata</taxon>
        <taxon>Dinophyceae</taxon>
        <taxon>Suessiales</taxon>
        <taxon>Symbiodiniaceae</taxon>
        <taxon>Symbiodinium</taxon>
    </lineage>
</organism>
<evidence type="ECO:0000313" key="2">
    <source>
        <dbReference type="EMBL" id="OLQ02960.1"/>
    </source>
</evidence>
<dbReference type="PANTHER" id="PTHR30383:SF5">
    <property type="entry name" value="SGNH HYDROLASE-TYPE ESTERASE DOMAIN-CONTAINING PROTEIN"/>
    <property type="match status" value="1"/>
</dbReference>
<dbReference type="Proteomes" id="UP000186817">
    <property type="component" value="Unassembled WGS sequence"/>
</dbReference>
<evidence type="ECO:0000313" key="3">
    <source>
        <dbReference type="Proteomes" id="UP000186817"/>
    </source>
</evidence>
<dbReference type="GO" id="GO:0004622">
    <property type="term" value="F:phosphatidylcholine lysophospholipase activity"/>
    <property type="evidence" value="ECO:0007669"/>
    <property type="project" value="TreeGrafter"/>
</dbReference>